<name>A0A3L6SU70_PANMI</name>
<sequence>MNFTVASLMEFDLNSSYVGLSLVFSYCDSKTYVFNDTLFYLGMVSEEFI</sequence>
<comment type="caution">
    <text evidence="1">The sequence shown here is derived from an EMBL/GenBank/DDBJ whole genome shotgun (WGS) entry which is preliminary data.</text>
</comment>
<protein>
    <submittedName>
        <fullName evidence="1">Uncharacterized protein</fullName>
    </submittedName>
</protein>
<evidence type="ECO:0000313" key="2">
    <source>
        <dbReference type="Proteomes" id="UP000275267"/>
    </source>
</evidence>
<dbReference type="Proteomes" id="UP000275267">
    <property type="component" value="Unassembled WGS sequence"/>
</dbReference>
<proteinExistence type="predicted"/>
<evidence type="ECO:0000313" key="1">
    <source>
        <dbReference type="EMBL" id="RLN25555.1"/>
    </source>
</evidence>
<accession>A0A3L6SU70</accession>
<dbReference type="AlphaFoldDB" id="A0A3L6SU70"/>
<organism evidence="1 2">
    <name type="scientific">Panicum miliaceum</name>
    <name type="common">Proso millet</name>
    <name type="synonym">Broomcorn millet</name>
    <dbReference type="NCBI Taxonomy" id="4540"/>
    <lineage>
        <taxon>Eukaryota</taxon>
        <taxon>Viridiplantae</taxon>
        <taxon>Streptophyta</taxon>
        <taxon>Embryophyta</taxon>
        <taxon>Tracheophyta</taxon>
        <taxon>Spermatophyta</taxon>
        <taxon>Magnoliopsida</taxon>
        <taxon>Liliopsida</taxon>
        <taxon>Poales</taxon>
        <taxon>Poaceae</taxon>
        <taxon>PACMAD clade</taxon>
        <taxon>Panicoideae</taxon>
        <taxon>Panicodae</taxon>
        <taxon>Paniceae</taxon>
        <taxon>Panicinae</taxon>
        <taxon>Panicum</taxon>
        <taxon>Panicum sect. Panicum</taxon>
    </lineage>
</organism>
<reference evidence="2" key="1">
    <citation type="journal article" date="2019" name="Nat. Commun.">
        <title>The genome of broomcorn millet.</title>
        <authorList>
            <person name="Zou C."/>
            <person name="Miki D."/>
            <person name="Li D."/>
            <person name="Tang Q."/>
            <person name="Xiao L."/>
            <person name="Rajput S."/>
            <person name="Deng P."/>
            <person name="Jia W."/>
            <person name="Huang R."/>
            <person name="Zhang M."/>
            <person name="Sun Y."/>
            <person name="Hu J."/>
            <person name="Fu X."/>
            <person name="Schnable P.S."/>
            <person name="Li F."/>
            <person name="Zhang H."/>
            <person name="Feng B."/>
            <person name="Zhu X."/>
            <person name="Liu R."/>
            <person name="Schnable J.C."/>
            <person name="Zhu J.-K."/>
            <person name="Zhang H."/>
        </authorList>
    </citation>
    <scope>NUCLEOTIDE SEQUENCE [LARGE SCALE GENOMIC DNA]</scope>
</reference>
<dbReference type="EMBL" id="PQIB02000004">
    <property type="protein sequence ID" value="RLN25555.1"/>
    <property type="molecule type" value="Genomic_DNA"/>
</dbReference>
<gene>
    <name evidence="1" type="ORF">C2845_PM07G10990</name>
</gene>
<keyword evidence="2" id="KW-1185">Reference proteome</keyword>